<comment type="similarity">
    <text evidence="2">Belongs to the ustYa family.</text>
</comment>
<dbReference type="InterPro" id="IPR021765">
    <property type="entry name" value="UstYa-like"/>
</dbReference>
<dbReference type="AlphaFoldDB" id="A0A3E2HC50"/>
<dbReference type="GO" id="GO:0043386">
    <property type="term" value="P:mycotoxin biosynthetic process"/>
    <property type="evidence" value="ECO:0007669"/>
    <property type="project" value="InterPro"/>
</dbReference>
<feature type="compositionally biased region" description="Polar residues" evidence="3">
    <location>
        <begin position="248"/>
        <end position="259"/>
    </location>
</feature>
<protein>
    <submittedName>
        <fullName evidence="4">Uncharacterized protein</fullName>
    </submittedName>
</protein>
<comment type="caution">
    <text evidence="4">The sequence shown here is derived from an EMBL/GenBank/DDBJ whole genome shotgun (WGS) entry which is preliminary data.</text>
</comment>
<dbReference type="OrthoDB" id="3687641at2759"/>
<dbReference type="Pfam" id="PF11807">
    <property type="entry name" value="UstYa"/>
    <property type="match status" value="1"/>
</dbReference>
<proteinExistence type="inferred from homology"/>
<keyword evidence="5" id="KW-1185">Reference proteome</keyword>
<evidence type="ECO:0000313" key="5">
    <source>
        <dbReference type="Proteomes" id="UP000258309"/>
    </source>
</evidence>
<evidence type="ECO:0000313" key="4">
    <source>
        <dbReference type="EMBL" id="RFU30988.1"/>
    </source>
</evidence>
<feature type="non-terminal residue" evidence="4">
    <location>
        <position position="277"/>
    </location>
</feature>
<dbReference type="Proteomes" id="UP000258309">
    <property type="component" value="Unassembled WGS sequence"/>
</dbReference>
<name>A0A3E2HC50_SCYLI</name>
<dbReference type="STRING" id="5539.A0A3E2HC50"/>
<dbReference type="PANTHER" id="PTHR33365">
    <property type="entry name" value="YALI0B05434P"/>
    <property type="match status" value="1"/>
</dbReference>
<sequence length="277" mass="30566">MNGSAMYAPIAPEDKDERKRVPIVEVAFEFPTKYEDDGILGDQLWKQMMPIGAGFVRVPNPRQDILYIDDTPASLFRGLRDVIVKYSRGDKSRFAGGGHEYHCLDYSKHPSNYNLVFLSLAYAKEMSVLVRQSILCAGDTTLDYANVPDGTGRATGGFSGAGSKHQCRDWNIIRDFLIENSYQVGGTVYAAQLPVSFENFSNPNSLKPIHTKATKKRPVKRATECDLDGRWSNKPLYAPARVMASSRSAHSAYTNQIGQASGVKDNALSKGSRNSTS</sequence>
<reference evidence="4 5" key="1">
    <citation type="submission" date="2018-05" db="EMBL/GenBank/DDBJ databases">
        <title>Draft genome sequence of Scytalidium lignicola DSM 105466, a ubiquitous saprotrophic fungus.</title>
        <authorList>
            <person name="Buettner E."/>
            <person name="Gebauer A.M."/>
            <person name="Hofrichter M."/>
            <person name="Liers C."/>
            <person name="Kellner H."/>
        </authorList>
    </citation>
    <scope>NUCLEOTIDE SEQUENCE [LARGE SCALE GENOMIC DNA]</scope>
    <source>
        <strain evidence="4 5">DSM 105466</strain>
    </source>
</reference>
<comment type="pathway">
    <text evidence="1">Mycotoxin biosynthesis.</text>
</comment>
<evidence type="ECO:0000256" key="3">
    <source>
        <dbReference type="SAM" id="MobiDB-lite"/>
    </source>
</evidence>
<gene>
    <name evidence="4" type="ORF">B7463_g5374</name>
</gene>
<dbReference type="EMBL" id="NCSJ02000087">
    <property type="protein sequence ID" value="RFU30988.1"/>
    <property type="molecule type" value="Genomic_DNA"/>
</dbReference>
<accession>A0A3E2HC50</accession>
<evidence type="ECO:0000256" key="1">
    <source>
        <dbReference type="ARBA" id="ARBA00004685"/>
    </source>
</evidence>
<dbReference type="PANTHER" id="PTHR33365:SF4">
    <property type="entry name" value="CYCLOCHLOROTINE BIOSYNTHESIS PROTEIN O"/>
    <property type="match status" value="1"/>
</dbReference>
<feature type="region of interest" description="Disordered" evidence="3">
    <location>
        <begin position="248"/>
        <end position="277"/>
    </location>
</feature>
<feature type="non-terminal residue" evidence="4">
    <location>
        <position position="1"/>
    </location>
</feature>
<evidence type="ECO:0000256" key="2">
    <source>
        <dbReference type="ARBA" id="ARBA00035112"/>
    </source>
</evidence>
<organism evidence="4 5">
    <name type="scientific">Scytalidium lignicola</name>
    <name type="common">Hyphomycete</name>
    <dbReference type="NCBI Taxonomy" id="5539"/>
    <lineage>
        <taxon>Eukaryota</taxon>
        <taxon>Fungi</taxon>
        <taxon>Dikarya</taxon>
        <taxon>Ascomycota</taxon>
        <taxon>Pezizomycotina</taxon>
        <taxon>Leotiomycetes</taxon>
        <taxon>Leotiomycetes incertae sedis</taxon>
        <taxon>Scytalidium</taxon>
    </lineage>
</organism>